<evidence type="ECO:0000256" key="5">
    <source>
        <dbReference type="ARBA" id="ARBA00022691"/>
    </source>
</evidence>
<keyword evidence="4 6" id="KW-0808">Transferase</keyword>
<comment type="function">
    <text evidence="6">Specifically methylates the N7 position of a guanine in 16S rRNA.</text>
</comment>
<comment type="similarity">
    <text evidence="6">Belongs to the methyltransferase superfamily. RNA methyltransferase RsmG family.</text>
</comment>
<feature type="binding site" evidence="6">
    <location>
        <position position="120"/>
    </location>
    <ligand>
        <name>S-adenosyl-L-methionine</name>
        <dbReference type="ChEBI" id="CHEBI:59789"/>
    </ligand>
</feature>
<evidence type="ECO:0000256" key="3">
    <source>
        <dbReference type="ARBA" id="ARBA00022603"/>
    </source>
</evidence>
<dbReference type="HAMAP" id="MF_00074">
    <property type="entry name" value="16SrRNA_methyltr_G"/>
    <property type="match status" value="1"/>
</dbReference>
<sequence>MVSCEGRGNLPLPYFCQILPTQRFLSKGMTMQDSLDSLSPLLFEIVSQYDIALSEQQTMLMVRHLELVLDKNESINLTRITKPRDALVLHILDSLLFSRAIPLAEDEAFRLLDMGTGAGYPGIPLGILYSNASCDLADSVGKKCQAVSEFVDELGLASRIHVLCDRVESIANSQRASYDVVTARAMDKLSVLLEYASPLLKQHGVLVASKGRIQNDEFRHAINIAPKLGFEISNQLSFELPKGLGSREILCFEKVTKSKIHLPRSIGAAKHRPL</sequence>
<comment type="caution">
    <text evidence="6">Lacks conserved residue(s) required for the propagation of feature annotation.</text>
</comment>
<evidence type="ECO:0000256" key="6">
    <source>
        <dbReference type="HAMAP-Rule" id="MF_00074"/>
    </source>
</evidence>
<evidence type="ECO:0000256" key="4">
    <source>
        <dbReference type="ARBA" id="ARBA00022679"/>
    </source>
</evidence>
<feature type="binding site" evidence="6">
    <location>
        <position position="115"/>
    </location>
    <ligand>
        <name>S-adenosyl-L-methionine</name>
        <dbReference type="ChEBI" id="CHEBI:59789"/>
    </ligand>
</feature>
<keyword evidence="3 6" id="KW-0489">Methyltransferase</keyword>
<keyword evidence="5 6" id="KW-0949">S-adenosyl-L-methionine</keyword>
<dbReference type="GO" id="GO:0005829">
    <property type="term" value="C:cytosol"/>
    <property type="evidence" value="ECO:0007669"/>
    <property type="project" value="TreeGrafter"/>
</dbReference>
<dbReference type="EMBL" id="VUNC01000001">
    <property type="protein sequence ID" value="MST71651.1"/>
    <property type="molecule type" value="Genomic_DNA"/>
</dbReference>
<keyword evidence="1 6" id="KW-0963">Cytoplasm</keyword>
<keyword evidence="2 6" id="KW-0698">rRNA processing</keyword>
<dbReference type="GO" id="GO:0070043">
    <property type="term" value="F:rRNA (guanine-N7-)-methyltransferase activity"/>
    <property type="evidence" value="ECO:0007669"/>
    <property type="project" value="UniProtKB-UniRule"/>
</dbReference>
<dbReference type="InterPro" id="IPR029063">
    <property type="entry name" value="SAM-dependent_MTases_sf"/>
</dbReference>
<proteinExistence type="inferred from homology"/>
<feature type="binding site" evidence="6">
    <location>
        <position position="184"/>
    </location>
    <ligand>
        <name>S-adenosyl-L-methionine</name>
        <dbReference type="ChEBI" id="CHEBI:59789"/>
    </ligand>
</feature>
<dbReference type="PANTHER" id="PTHR31760:SF0">
    <property type="entry name" value="S-ADENOSYL-L-METHIONINE-DEPENDENT METHYLTRANSFERASES SUPERFAMILY PROTEIN"/>
    <property type="match status" value="1"/>
</dbReference>
<dbReference type="NCBIfam" id="TIGR00138">
    <property type="entry name" value="rsmG_gidB"/>
    <property type="match status" value="1"/>
</dbReference>
<dbReference type="Gene3D" id="3.40.50.150">
    <property type="entry name" value="Vaccinia Virus protein VP39"/>
    <property type="match status" value="1"/>
</dbReference>
<protein>
    <recommendedName>
        <fullName evidence="6">Ribosomal RNA small subunit methyltransferase G</fullName>
        <ecNumber evidence="6">2.1.1.-</ecNumber>
    </recommendedName>
    <alternativeName>
        <fullName evidence="6">16S rRNA 7-methylguanosine methyltransferase</fullName>
        <shortName evidence="6">16S rRNA m7G methyltransferase</shortName>
    </alternativeName>
</protein>
<dbReference type="PANTHER" id="PTHR31760">
    <property type="entry name" value="S-ADENOSYL-L-METHIONINE-DEPENDENT METHYLTRANSFERASES SUPERFAMILY PROTEIN"/>
    <property type="match status" value="1"/>
</dbReference>
<comment type="caution">
    <text evidence="7">The sequence shown here is derived from an EMBL/GenBank/DDBJ whole genome shotgun (WGS) entry which is preliminary data.</text>
</comment>
<gene>
    <name evidence="6 7" type="primary">rsmG</name>
    <name evidence="7" type="ORF">FYJ68_00735</name>
</gene>
<evidence type="ECO:0000313" key="8">
    <source>
        <dbReference type="Proteomes" id="UP000469325"/>
    </source>
</evidence>
<dbReference type="Pfam" id="PF02527">
    <property type="entry name" value="GidB"/>
    <property type="match status" value="1"/>
</dbReference>
<dbReference type="InterPro" id="IPR003682">
    <property type="entry name" value="rRNA_ssu_MeTfrase_G"/>
</dbReference>
<dbReference type="AlphaFoldDB" id="A0A6N7XQ78"/>
<accession>A0A6N7XQ78</accession>
<reference evidence="7 8" key="1">
    <citation type="submission" date="2019-08" db="EMBL/GenBank/DDBJ databases">
        <title>In-depth cultivation of the pig gut microbiome towards novel bacterial diversity and tailored functional studies.</title>
        <authorList>
            <person name="Wylensek D."/>
            <person name="Hitch T.C.A."/>
            <person name="Clavel T."/>
        </authorList>
    </citation>
    <scope>NUCLEOTIDE SEQUENCE [LARGE SCALE GENOMIC DNA]</scope>
    <source>
        <strain evidence="7 8">CA-Schmier-601-WT-1</strain>
    </source>
</reference>
<comment type="subcellular location">
    <subcellularLocation>
        <location evidence="6">Cytoplasm</location>
    </subcellularLocation>
</comment>
<keyword evidence="8" id="KW-1185">Reference proteome</keyword>
<feature type="binding site" evidence="6">
    <location>
        <begin position="167"/>
        <end position="168"/>
    </location>
    <ligand>
        <name>S-adenosyl-L-methionine</name>
        <dbReference type="ChEBI" id="CHEBI:59789"/>
    </ligand>
</feature>
<evidence type="ECO:0000313" key="7">
    <source>
        <dbReference type="EMBL" id="MST71651.1"/>
    </source>
</evidence>
<evidence type="ECO:0000256" key="1">
    <source>
        <dbReference type="ARBA" id="ARBA00022490"/>
    </source>
</evidence>
<dbReference type="Proteomes" id="UP000469325">
    <property type="component" value="Unassembled WGS sequence"/>
</dbReference>
<evidence type="ECO:0000256" key="2">
    <source>
        <dbReference type="ARBA" id="ARBA00022552"/>
    </source>
</evidence>
<name>A0A6N7XQ78_9ACTN</name>
<dbReference type="SUPFAM" id="SSF53335">
    <property type="entry name" value="S-adenosyl-L-methionine-dependent methyltransferases"/>
    <property type="match status" value="1"/>
</dbReference>
<dbReference type="EC" id="2.1.1.-" evidence="6"/>
<organism evidence="7 8">
    <name type="scientific">Olsenella porci</name>
    <dbReference type="NCBI Taxonomy" id="2652279"/>
    <lineage>
        <taxon>Bacteria</taxon>
        <taxon>Bacillati</taxon>
        <taxon>Actinomycetota</taxon>
        <taxon>Coriobacteriia</taxon>
        <taxon>Coriobacteriales</taxon>
        <taxon>Atopobiaceae</taxon>
        <taxon>Olsenella</taxon>
    </lineage>
</organism>